<feature type="region of interest" description="Disordered" evidence="1">
    <location>
        <begin position="183"/>
        <end position="207"/>
    </location>
</feature>
<comment type="caution">
    <text evidence="3">The sequence shown here is derived from an EMBL/GenBank/DDBJ whole genome shotgun (WGS) entry which is preliminary data.</text>
</comment>
<keyword evidence="2" id="KW-0472">Membrane</keyword>
<keyword evidence="2" id="KW-1133">Transmembrane helix</keyword>
<dbReference type="Proteomes" id="UP001515480">
    <property type="component" value="Unassembled WGS sequence"/>
</dbReference>
<evidence type="ECO:0000256" key="2">
    <source>
        <dbReference type="SAM" id="Phobius"/>
    </source>
</evidence>
<gene>
    <name evidence="3" type="ORF">AB1Y20_012075</name>
</gene>
<accession>A0AB34IPW8</accession>
<organism evidence="3 4">
    <name type="scientific">Prymnesium parvum</name>
    <name type="common">Toxic golden alga</name>
    <dbReference type="NCBI Taxonomy" id="97485"/>
    <lineage>
        <taxon>Eukaryota</taxon>
        <taxon>Haptista</taxon>
        <taxon>Haptophyta</taxon>
        <taxon>Prymnesiophyceae</taxon>
        <taxon>Prymnesiales</taxon>
        <taxon>Prymnesiaceae</taxon>
        <taxon>Prymnesium</taxon>
    </lineage>
</organism>
<name>A0AB34IPW8_PRYPA</name>
<protein>
    <submittedName>
        <fullName evidence="3">Uncharacterized protein</fullName>
    </submittedName>
</protein>
<evidence type="ECO:0000313" key="3">
    <source>
        <dbReference type="EMBL" id="KAL1503598.1"/>
    </source>
</evidence>
<evidence type="ECO:0000313" key="4">
    <source>
        <dbReference type="Proteomes" id="UP001515480"/>
    </source>
</evidence>
<proteinExistence type="predicted"/>
<dbReference type="EMBL" id="JBGBPQ010000021">
    <property type="protein sequence ID" value="KAL1503598.1"/>
    <property type="molecule type" value="Genomic_DNA"/>
</dbReference>
<sequence>MIAGTLPFHSKVSVSSAVSMPEVIAMALKTVGASILVGTIALVIVEALRPTSTLSAGSGHAEEFRGLALYALGMMHGALLSLMVYVSLKEPLNCKETVATTLPPKLIGTAIISRSIEETKSESETTKSESELTELIDDVVKPTPRTLLKGVASDPYESTGRSYVSAVRTPVVMSVDDYEMQKMSMKENSSRRRSIRTPRKVDIYSPS</sequence>
<dbReference type="AlphaFoldDB" id="A0AB34IPW8"/>
<keyword evidence="2" id="KW-0812">Transmembrane</keyword>
<evidence type="ECO:0000256" key="1">
    <source>
        <dbReference type="SAM" id="MobiDB-lite"/>
    </source>
</evidence>
<feature type="transmembrane region" description="Helical" evidence="2">
    <location>
        <begin position="23"/>
        <end position="45"/>
    </location>
</feature>
<reference evidence="3 4" key="1">
    <citation type="journal article" date="2024" name="Science">
        <title>Giant polyketide synthase enzymes in the biosynthesis of giant marine polyether toxins.</title>
        <authorList>
            <person name="Fallon T.R."/>
            <person name="Shende V.V."/>
            <person name="Wierzbicki I.H."/>
            <person name="Pendleton A.L."/>
            <person name="Watervoot N.F."/>
            <person name="Auber R.P."/>
            <person name="Gonzalez D.J."/>
            <person name="Wisecaver J.H."/>
            <person name="Moore B.S."/>
        </authorList>
    </citation>
    <scope>NUCLEOTIDE SEQUENCE [LARGE SCALE GENOMIC DNA]</scope>
    <source>
        <strain evidence="3 4">12B1</strain>
    </source>
</reference>
<feature type="transmembrane region" description="Helical" evidence="2">
    <location>
        <begin position="66"/>
        <end position="88"/>
    </location>
</feature>
<keyword evidence="4" id="KW-1185">Reference proteome</keyword>